<dbReference type="Proteomes" id="UP000199021">
    <property type="component" value="Unassembled WGS sequence"/>
</dbReference>
<dbReference type="Pfam" id="PF18480">
    <property type="entry name" value="DUF5615"/>
    <property type="match status" value="1"/>
</dbReference>
<accession>A0A1H9G9U5</accession>
<dbReference type="InterPro" id="IPR041049">
    <property type="entry name" value="DUF5615"/>
</dbReference>
<gene>
    <name evidence="2" type="ORF">SAMN05444359_11098</name>
</gene>
<evidence type="ECO:0000313" key="2">
    <source>
        <dbReference type="EMBL" id="SEQ46897.1"/>
    </source>
</evidence>
<evidence type="ECO:0000259" key="1">
    <source>
        <dbReference type="Pfam" id="PF18480"/>
    </source>
</evidence>
<name>A0A1H9G9U5_9BACT</name>
<dbReference type="EMBL" id="FOFB01000010">
    <property type="protein sequence ID" value="SEQ46897.1"/>
    <property type="molecule type" value="Genomic_DNA"/>
</dbReference>
<reference evidence="3" key="1">
    <citation type="submission" date="2016-10" db="EMBL/GenBank/DDBJ databases">
        <authorList>
            <person name="Varghese N."/>
            <person name="Submissions S."/>
        </authorList>
    </citation>
    <scope>NUCLEOTIDE SEQUENCE [LARGE SCALE GENOMIC DNA]</scope>
    <source>
        <strain evidence="3">DSM 24740</strain>
    </source>
</reference>
<organism evidence="2 3">
    <name type="scientific">Neolewinella agarilytica</name>
    <dbReference type="NCBI Taxonomy" id="478744"/>
    <lineage>
        <taxon>Bacteria</taxon>
        <taxon>Pseudomonadati</taxon>
        <taxon>Bacteroidota</taxon>
        <taxon>Saprospiria</taxon>
        <taxon>Saprospirales</taxon>
        <taxon>Lewinellaceae</taxon>
        <taxon>Neolewinella</taxon>
    </lineage>
</organism>
<feature type="domain" description="DUF5615" evidence="1">
    <location>
        <begin position="1"/>
        <end position="106"/>
    </location>
</feature>
<proteinExistence type="predicted"/>
<protein>
    <submittedName>
        <fullName evidence="2">Predicted nuclease, contains PIN domain, potential toxin-antitoxin system component</fullName>
    </submittedName>
</protein>
<evidence type="ECO:0000313" key="3">
    <source>
        <dbReference type="Proteomes" id="UP000199021"/>
    </source>
</evidence>
<dbReference type="STRING" id="478744.SAMN05444359_11098"/>
<dbReference type="InParanoid" id="A0A1H9G9U5"/>
<sequence length="116" mass="13277">MKFFIDAQLPRQITATFTELGHQAIHARELPDGNDTKDEEILEILDIDIVIVSKDSDFYHSALIRGKPAKLVYVKVPNQSRKVIVELFKRSAPKLIELLSQHNILQLEMENIISII</sequence>
<dbReference type="OrthoDB" id="27473at2"/>
<keyword evidence="3" id="KW-1185">Reference proteome</keyword>
<dbReference type="RefSeq" id="WP_090168123.1">
    <property type="nucleotide sequence ID" value="NZ_FOFB01000010.1"/>
</dbReference>
<dbReference type="AlphaFoldDB" id="A0A1H9G9U5"/>